<dbReference type="GO" id="GO:0005524">
    <property type="term" value="F:ATP binding"/>
    <property type="evidence" value="ECO:0007669"/>
    <property type="project" value="UniProtKB-KW"/>
</dbReference>
<dbReference type="Gene3D" id="3.30.70.270">
    <property type="match status" value="1"/>
</dbReference>
<evidence type="ECO:0000256" key="1">
    <source>
        <dbReference type="ARBA" id="ARBA00005700"/>
    </source>
</evidence>
<keyword evidence="5" id="KW-0547">Nucleotide-binding</keyword>
<protein>
    <recommendedName>
        <fullName evidence="2">CRISPR system single-strand-specific deoxyribonuclease Cas10/Csm1 (subtype III-A)</fullName>
    </recommendedName>
    <alternativeName>
        <fullName evidence="11">Cyclic oligoadenylate synthase</fullName>
    </alternativeName>
</protein>
<keyword evidence="4" id="KW-0540">Nuclease</keyword>
<keyword evidence="10" id="KW-0051">Antiviral defense</keyword>
<dbReference type="OrthoDB" id="9768769at2"/>
<dbReference type="PANTHER" id="PTHR36528:SF1">
    <property type="entry name" value="CRISPR SYSTEM SINGLE-STRAND-SPECIFIC DEOXYRIBONUCLEASE CAS10_CSM1 (SUBTYPE III-A)"/>
    <property type="match status" value="1"/>
</dbReference>
<comment type="caution">
    <text evidence="14">The sequence shown here is derived from an EMBL/GenBank/DDBJ whole genome shotgun (WGS) entry which is preliminary data.</text>
</comment>
<dbReference type="PROSITE" id="PS50887">
    <property type="entry name" value="GGDEF"/>
    <property type="match status" value="1"/>
</dbReference>
<evidence type="ECO:0000256" key="3">
    <source>
        <dbReference type="ARBA" id="ARBA00022679"/>
    </source>
</evidence>
<dbReference type="AlphaFoldDB" id="A0A5C8PW18"/>
<keyword evidence="9" id="KW-0067">ATP-binding</keyword>
<dbReference type="GO" id="GO:0004519">
    <property type="term" value="F:endonuclease activity"/>
    <property type="evidence" value="ECO:0007669"/>
    <property type="project" value="UniProtKB-KW"/>
</dbReference>
<evidence type="ECO:0000256" key="7">
    <source>
        <dbReference type="ARBA" id="ARBA00022801"/>
    </source>
</evidence>
<evidence type="ECO:0000256" key="5">
    <source>
        <dbReference type="ARBA" id="ARBA00022741"/>
    </source>
</evidence>
<evidence type="ECO:0000259" key="13">
    <source>
        <dbReference type="PROSITE" id="PS50887"/>
    </source>
</evidence>
<evidence type="ECO:0000256" key="6">
    <source>
        <dbReference type="ARBA" id="ARBA00022759"/>
    </source>
</evidence>
<evidence type="ECO:0000313" key="14">
    <source>
        <dbReference type="EMBL" id="TXL82059.1"/>
    </source>
</evidence>
<dbReference type="Pfam" id="PF22335">
    <property type="entry name" value="Cas10-Cmr2_palm2"/>
    <property type="match status" value="1"/>
</dbReference>
<keyword evidence="6" id="KW-0255">Endonuclease</keyword>
<dbReference type="InterPro" id="IPR000160">
    <property type="entry name" value="GGDEF_dom"/>
</dbReference>
<dbReference type="GO" id="GO:0051607">
    <property type="term" value="P:defense response to virus"/>
    <property type="evidence" value="ECO:0007669"/>
    <property type="project" value="UniProtKB-KW"/>
</dbReference>
<dbReference type="InterPro" id="IPR041062">
    <property type="entry name" value="Csm1_B"/>
</dbReference>
<evidence type="ECO:0000256" key="4">
    <source>
        <dbReference type="ARBA" id="ARBA00022722"/>
    </source>
</evidence>
<reference evidence="14 15" key="1">
    <citation type="submission" date="2019-06" db="EMBL/GenBank/DDBJ databases">
        <title>New taxonomy in bacterial strain CC-CFT640, isolated from vineyard.</title>
        <authorList>
            <person name="Lin S.-Y."/>
            <person name="Tsai C.-F."/>
            <person name="Young C.-C."/>
        </authorList>
    </citation>
    <scope>NUCLEOTIDE SEQUENCE [LARGE SCALE GENOMIC DNA]</scope>
    <source>
        <strain evidence="14 15">CC-CFT640</strain>
    </source>
</reference>
<dbReference type="InterPro" id="IPR013408">
    <property type="entry name" value="Cas10/Csm1"/>
</dbReference>
<dbReference type="RefSeq" id="WP_147845415.1">
    <property type="nucleotide sequence ID" value="NZ_VDUZ01000002.1"/>
</dbReference>
<keyword evidence="8" id="KW-0269">Exonuclease</keyword>
<comment type="similarity">
    <text evidence="1">Belongs to the CRISPR-associated Cas10/Csm1 family.</text>
</comment>
<evidence type="ECO:0000313" key="15">
    <source>
        <dbReference type="Proteomes" id="UP000321638"/>
    </source>
</evidence>
<proteinExistence type="inferred from homology"/>
<keyword evidence="7" id="KW-0378">Hydrolase</keyword>
<dbReference type="Proteomes" id="UP000321638">
    <property type="component" value="Unassembled WGS sequence"/>
</dbReference>
<name>A0A5C8PW18_9HYPH</name>
<dbReference type="InterPro" id="IPR052117">
    <property type="entry name" value="Cas10/Csm1_subtype-III-A"/>
</dbReference>
<keyword evidence="15" id="KW-1185">Reference proteome</keyword>
<dbReference type="Pfam" id="PF18211">
    <property type="entry name" value="Csm1_B"/>
    <property type="match status" value="1"/>
</dbReference>
<dbReference type="PANTHER" id="PTHR36528">
    <property type="entry name" value="CRISPR SYSTEM SINGLE-STRAND-SPECIFIC DEOXYRIBONUCLEASE CAS10/CSM1 (SUBTYPE III-A)"/>
    <property type="match status" value="1"/>
</dbReference>
<dbReference type="NCBIfam" id="TIGR02578">
    <property type="entry name" value="cas_TM1811_Csm1"/>
    <property type="match status" value="1"/>
</dbReference>
<dbReference type="EMBL" id="VDUZ01000002">
    <property type="protein sequence ID" value="TXL82059.1"/>
    <property type="molecule type" value="Genomic_DNA"/>
</dbReference>
<organism evidence="14 15">
    <name type="scientific">Vineibacter terrae</name>
    <dbReference type="NCBI Taxonomy" id="2586908"/>
    <lineage>
        <taxon>Bacteria</taxon>
        <taxon>Pseudomonadati</taxon>
        <taxon>Pseudomonadota</taxon>
        <taxon>Alphaproteobacteria</taxon>
        <taxon>Hyphomicrobiales</taxon>
        <taxon>Vineibacter</taxon>
    </lineage>
</organism>
<evidence type="ECO:0000256" key="2">
    <source>
        <dbReference type="ARBA" id="ARBA00014333"/>
    </source>
</evidence>
<sequence>MAPSDTPNLNEVALGAFLEDIGKFMQRAHDGYDALPEQVRSRASVVLPGFKGRSTHWHALWADAFFHALEQRGVAFPAGINANRVRDAAVYHHNPATSLHWLSAEADRLSAGMDRKKKDEAAEEEDGGAVGRPALRRDGFRRTPLRSIFAGIDLGRGDPPDRRRLNHKVAELGPATLAPEPIAGEVQKAAYAEAWPKFFDAFVELCRAEPDPELFHAGLLSLSERFTWAIPSSTIDQPDVPLHDHNKSVAAIASCLHRFHEAHGELHDAAAIQDRARRKFRFLTGDLSGIQSTLFRLAAQQVKGSARILRARSFLMGALVETASLLCRRKLGLPPYCELMAAGGRFVLLVPALAETESAVADIRRSLDSWLRARYYGDLVLNLGLGPAFCGHDLLQDRFGATWAEAQRVAEDAKHRALSTQAMGTLAVTYGADGACPACGVRPASRVVDDVVRCEACSDEYEIGRALPRTHTVLWCHRPLPEGKVLRQISVPGDLTLALLEDSLPAGDVEAWRRVVSGWRVADPAEAGNASTRPAARRFVANYVPRLAENDAQDRRFADLSPDARDLDTGDMMTFEHLAALSREADGKDGALVGRPMLGVLKADVDRLGQVFSVGLGSGLSLGRLATLSRMMDAFFTVVLPDLLRREFPDTYTVYAGGDDLLLIGPWNRIVTLAAALEVAFRAHVGANPSVTLSAAIELCGVSEPLPRAVARAEGRLDQAKDGGRNKVSLIDELPLTWPALARSIAVADQVSTRIRGNTVSTAFLYRCLSFSREKAAAQGEVLSLRAADWRARWAYHLRRQFPGRDNEGELRYFDSLMDSGLMAGGGEALPSAVVPLVIALYRNR</sequence>
<dbReference type="InterPro" id="IPR054767">
    <property type="entry name" value="Cas10-Cmr2_palm2"/>
</dbReference>
<gene>
    <name evidence="14" type="primary">cas10</name>
    <name evidence="14" type="ORF">FHP25_03070</name>
</gene>
<feature type="region of interest" description="Disordered" evidence="12">
    <location>
        <begin position="112"/>
        <end position="136"/>
    </location>
</feature>
<accession>A0A5C8PW18</accession>
<dbReference type="GO" id="GO:0016740">
    <property type="term" value="F:transferase activity"/>
    <property type="evidence" value="ECO:0007669"/>
    <property type="project" value="UniProtKB-KW"/>
</dbReference>
<evidence type="ECO:0000256" key="10">
    <source>
        <dbReference type="ARBA" id="ARBA00023118"/>
    </source>
</evidence>
<dbReference type="InterPro" id="IPR043128">
    <property type="entry name" value="Rev_trsase/Diguanyl_cyclase"/>
</dbReference>
<evidence type="ECO:0000256" key="12">
    <source>
        <dbReference type="SAM" id="MobiDB-lite"/>
    </source>
</evidence>
<keyword evidence="3" id="KW-0808">Transferase</keyword>
<evidence type="ECO:0000256" key="9">
    <source>
        <dbReference type="ARBA" id="ARBA00022840"/>
    </source>
</evidence>
<dbReference type="GO" id="GO:0004527">
    <property type="term" value="F:exonuclease activity"/>
    <property type="evidence" value="ECO:0007669"/>
    <property type="project" value="UniProtKB-KW"/>
</dbReference>
<evidence type="ECO:0000256" key="8">
    <source>
        <dbReference type="ARBA" id="ARBA00022839"/>
    </source>
</evidence>
<feature type="domain" description="GGDEF" evidence="13">
    <location>
        <begin position="596"/>
        <end position="733"/>
    </location>
</feature>
<evidence type="ECO:0000256" key="11">
    <source>
        <dbReference type="ARBA" id="ARBA00032922"/>
    </source>
</evidence>